<reference evidence="1 2" key="1">
    <citation type="submission" date="2018-08" db="EMBL/GenBank/DDBJ databases">
        <title>The multiple taxonomic identification of Sphingomonas gilva.</title>
        <authorList>
            <person name="Zhu D."/>
            <person name="Zheng S."/>
        </authorList>
    </citation>
    <scope>NUCLEOTIDE SEQUENCE [LARGE SCALE GENOMIC DNA]</scope>
    <source>
        <strain evidence="1 2">ZDH117</strain>
    </source>
</reference>
<keyword evidence="2" id="KW-1185">Reference proteome</keyword>
<dbReference type="InterPro" id="IPR025427">
    <property type="entry name" value="DUF4160"/>
</dbReference>
<dbReference type="Pfam" id="PF13711">
    <property type="entry name" value="DUF4160"/>
    <property type="match status" value="1"/>
</dbReference>
<gene>
    <name evidence="1" type="ORF">D1610_09210</name>
</gene>
<name>A0A396RVC3_9SPHN</name>
<dbReference type="EMBL" id="QWLV01000003">
    <property type="protein sequence ID" value="RHW17621.1"/>
    <property type="molecule type" value="Genomic_DNA"/>
</dbReference>
<accession>A0A396RVC3</accession>
<evidence type="ECO:0000313" key="1">
    <source>
        <dbReference type="EMBL" id="RHW17621.1"/>
    </source>
</evidence>
<proteinExistence type="predicted"/>
<dbReference type="RefSeq" id="WP_118863886.1">
    <property type="nucleotide sequence ID" value="NZ_QWLV01000003.1"/>
</dbReference>
<dbReference type="OrthoDB" id="122670at2"/>
<organism evidence="1 2">
    <name type="scientific">Sphingomonas gilva</name>
    <dbReference type="NCBI Taxonomy" id="2305907"/>
    <lineage>
        <taxon>Bacteria</taxon>
        <taxon>Pseudomonadati</taxon>
        <taxon>Pseudomonadota</taxon>
        <taxon>Alphaproteobacteria</taxon>
        <taxon>Sphingomonadales</taxon>
        <taxon>Sphingomonadaceae</taxon>
        <taxon>Sphingomonas</taxon>
    </lineage>
</organism>
<comment type="caution">
    <text evidence="1">The sequence shown here is derived from an EMBL/GenBank/DDBJ whole genome shotgun (WGS) entry which is preliminary data.</text>
</comment>
<dbReference type="AlphaFoldDB" id="A0A396RVC3"/>
<evidence type="ECO:0000313" key="2">
    <source>
        <dbReference type="Proteomes" id="UP000266693"/>
    </source>
</evidence>
<protein>
    <submittedName>
        <fullName evidence="1">DUF4160 domain-containing protein</fullName>
    </submittedName>
</protein>
<dbReference type="Proteomes" id="UP000266693">
    <property type="component" value="Unassembled WGS sequence"/>
</dbReference>
<sequence length="80" mass="8868">MHYHAAPDPLLRVGDRDVFADHNPPHFHVLGREGAAQVRIDTLEVIASSGRIDLREALAWAADNRPLLEAKWQEFSGDGA</sequence>